<protein>
    <submittedName>
        <fullName evidence="2">TSTD1 sulfurtransferase</fullName>
    </submittedName>
</protein>
<accession>A0A8J7TBC9</accession>
<reference evidence="2" key="1">
    <citation type="journal article" date="2021" name="Cell">
        <title>Tracing the genetic footprints of vertebrate landing in non-teleost ray-finned fishes.</title>
        <authorList>
            <person name="Bi X."/>
            <person name="Wang K."/>
            <person name="Yang L."/>
            <person name="Pan H."/>
            <person name="Jiang H."/>
            <person name="Wei Q."/>
            <person name="Fang M."/>
            <person name="Yu H."/>
            <person name="Zhu C."/>
            <person name="Cai Y."/>
            <person name="He Y."/>
            <person name="Gan X."/>
            <person name="Zeng H."/>
            <person name="Yu D."/>
            <person name="Zhu Y."/>
            <person name="Jiang H."/>
            <person name="Qiu Q."/>
            <person name="Yang H."/>
            <person name="Zhang Y.E."/>
            <person name="Wang W."/>
            <person name="Zhu M."/>
            <person name="He S."/>
            <person name="Zhang G."/>
        </authorList>
    </citation>
    <scope>NUCLEOTIDE SEQUENCE</scope>
    <source>
        <strain evidence="2">Allg_001</strain>
    </source>
</reference>
<dbReference type="Pfam" id="PF00581">
    <property type="entry name" value="Rhodanese"/>
    <property type="match status" value="1"/>
</dbReference>
<feature type="non-terminal residue" evidence="2">
    <location>
        <position position="124"/>
    </location>
</feature>
<dbReference type="Gene3D" id="3.40.250.10">
    <property type="entry name" value="Rhodanese-like domain"/>
    <property type="match status" value="1"/>
</dbReference>
<dbReference type="PROSITE" id="PS50206">
    <property type="entry name" value="RHODANESE_3"/>
    <property type="match status" value="1"/>
</dbReference>
<dbReference type="InterPro" id="IPR001763">
    <property type="entry name" value="Rhodanese-like_dom"/>
</dbReference>
<name>A0A8J7TBC9_ATRSP</name>
<comment type="caution">
    <text evidence="2">The sequence shown here is derived from an EMBL/GenBank/DDBJ whole genome shotgun (WGS) entry which is preliminary data.</text>
</comment>
<dbReference type="SUPFAM" id="SSF52821">
    <property type="entry name" value="Rhodanese/Cell cycle control phosphatase"/>
    <property type="match status" value="1"/>
</dbReference>
<keyword evidence="3" id="KW-1185">Reference proteome</keyword>
<proteinExistence type="predicted"/>
<sequence>GKVISYSELKALLGKSPDLLLVDVRTQEEVDKGKIPGSIHIPVGAVERELALDPAAFQDKYGVQKPPPDAPQLVFHCQMGCRGATATETARTLGFEKYAFLAIHFALCLLKLFKYRPCNQLLSR</sequence>
<evidence type="ECO:0000259" key="1">
    <source>
        <dbReference type="PROSITE" id="PS50206"/>
    </source>
</evidence>
<dbReference type="PANTHER" id="PTHR44086:SF3">
    <property type="entry name" value="THIOSULFATE SULFURTRANSFERASE_RHODANESE-LIKE DOMAIN-CONTAINING PROTEIN 1 ISOFORM X2"/>
    <property type="match status" value="1"/>
</dbReference>
<dbReference type="AlphaFoldDB" id="A0A8J7TBC9"/>
<dbReference type="SMART" id="SM00450">
    <property type="entry name" value="RHOD"/>
    <property type="match status" value="1"/>
</dbReference>
<feature type="domain" description="Rhodanese" evidence="1">
    <location>
        <begin position="15"/>
        <end position="109"/>
    </location>
</feature>
<evidence type="ECO:0000313" key="3">
    <source>
        <dbReference type="Proteomes" id="UP000736164"/>
    </source>
</evidence>
<feature type="non-terminal residue" evidence="2">
    <location>
        <position position="1"/>
    </location>
</feature>
<evidence type="ECO:0000313" key="2">
    <source>
        <dbReference type="EMBL" id="MBN3317633.1"/>
    </source>
</evidence>
<dbReference type="InterPro" id="IPR036873">
    <property type="entry name" value="Rhodanese-like_dom_sf"/>
</dbReference>
<dbReference type="Proteomes" id="UP000736164">
    <property type="component" value="Unassembled WGS sequence"/>
</dbReference>
<gene>
    <name evidence="2" type="primary">Tstd1_0</name>
    <name evidence="2" type="ORF">GTO95_0008567</name>
</gene>
<dbReference type="EMBL" id="JAAWVO010036623">
    <property type="protein sequence ID" value="MBN3317633.1"/>
    <property type="molecule type" value="Genomic_DNA"/>
</dbReference>
<dbReference type="PANTHER" id="PTHR44086">
    <property type="entry name" value="THIOSULFATE SULFURTRANSFERASE RDL2, MITOCHONDRIAL-RELATED"/>
    <property type="match status" value="1"/>
</dbReference>
<organism evidence="2 3">
    <name type="scientific">Atractosteus spatula</name>
    <name type="common">Alligator gar</name>
    <name type="synonym">Lepisosteus spatula</name>
    <dbReference type="NCBI Taxonomy" id="7917"/>
    <lineage>
        <taxon>Eukaryota</taxon>
        <taxon>Metazoa</taxon>
        <taxon>Chordata</taxon>
        <taxon>Craniata</taxon>
        <taxon>Vertebrata</taxon>
        <taxon>Euteleostomi</taxon>
        <taxon>Actinopterygii</taxon>
        <taxon>Neopterygii</taxon>
        <taxon>Holostei</taxon>
        <taxon>Semionotiformes</taxon>
        <taxon>Lepisosteidae</taxon>
        <taxon>Atractosteus</taxon>
    </lineage>
</organism>